<keyword evidence="2" id="KW-1185">Reference proteome</keyword>
<name>A0AAV5BQB8_ELECO</name>
<proteinExistence type="predicted"/>
<dbReference type="EMBL" id="BQKI01000002">
    <property type="protein sequence ID" value="GJM88112.1"/>
    <property type="molecule type" value="Genomic_DNA"/>
</dbReference>
<evidence type="ECO:0000313" key="1">
    <source>
        <dbReference type="EMBL" id="GJM88112.1"/>
    </source>
</evidence>
<reference evidence="1" key="2">
    <citation type="submission" date="2021-12" db="EMBL/GenBank/DDBJ databases">
        <title>Resequencing data analysis of finger millet.</title>
        <authorList>
            <person name="Hatakeyama M."/>
            <person name="Aluri S."/>
            <person name="Balachadran M.T."/>
            <person name="Sivarajan S.R."/>
            <person name="Poveda L."/>
            <person name="Shimizu-Inatsugi R."/>
            <person name="Schlapbach R."/>
            <person name="Sreeman S.M."/>
            <person name="Shimizu K.K."/>
        </authorList>
    </citation>
    <scope>NUCLEOTIDE SEQUENCE</scope>
</reference>
<organism evidence="1 2">
    <name type="scientific">Eleusine coracana subsp. coracana</name>
    <dbReference type="NCBI Taxonomy" id="191504"/>
    <lineage>
        <taxon>Eukaryota</taxon>
        <taxon>Viridiplantae</taxon>
        <taxon>Streptophyta</taxon>
        <taxon>Embryophyta</taxon>
        <taxon>Tracheophyta</taxon>
        <taxon>Spermatophyta</taxon>
        <taxon>Magnoliopsida</taxon>
        <taxon>Liliopsida</taxon>
        <taxon>Poales</taxon>
        <taxon>Poaceae</taxon>
        <taxon>PACMAD clade</taxon>
        <taxon>Chloridoideae</taxon>
        <taxon>Cynodonteae</taxon>
        <taxon>Eleusininae</taxon>
        <taxon>Eleusine</taxon>
    </lineage>
</organism>
<accession>A0AAV5BQB8</accession>
<reference evidence="1" key="1">
    <citation type="journal article" date="2018" name="DNA Res.">
        <title>Multiple hybrid de novo genome assembly of finger millet, an orphan allotetraploid crop.</title>
        <authorList>
            <person name="Hatakeyama M."/>
            <person name="Aluri S."/>
            <person name="Balachadran M.T."/>
            <person name="Sivarajan S.R."/>
            <person name="Patrignani A."/>
            <person name="Gruter S."/>
            <person name="Poveda L."/>
            <person name="Shimizu-Inatsugi R."/>
            <person name="Baeten J."/>
            <person name="Francoijs K.J."/>
            <person name="Nataraja K.N."/>
            <person name="Reddy Y.A.N."/>
            <person name="Phadnis S."/>
            <person name="Ravikumar R.L."/>
            <person name="Schlapbach R."/>
            <person name="Sreeman S.M."/>
            <person name="Shimizu K.K."/>
        </authorList>
    </citation>
    <scope>NUCLEOTIDE SEQUENCE</scope>
</reference>
<comment type="caution">
    <text evidence="1">The sequence shown here is derived from an EMBL/GenBank/DDBJ whole genome shotgun (WGS) entry which is preliminary data.</text>
</comment>
<protein>
    <submittedName>
        <fullName evidence="1">Uncharacterized protein</fullName>
    </submittedName>
</protein>
<sequence>MLQPASRPPPNSTPHCRERLEMVRAGDLVEKGKLIAGGEAMEEKERSLIEASMAERYTIPAEVFSAGSVEDCVRVSSLEGFNLTVDKDCASLYLMPYLPLRDAAKIQQVVEARRLWLLVLNPELLPSKVSILKAIEEQIRMLESRQDDDKLDNRNKENDGRLPVKWH</sequence>
<dbReference type="Proteomes" id="UP001054889">
    <property type="component" value="Unassembled WGS sequence"/>
</dbReference>
<evidence type="ECO:0000313" key="2">
    <source>
        <dbReference type="Proteomes" id="UP001054889"/>
    </source>
</evidence>
<gene>
    <name evidence="1" type="primary">ga04139</name>
    <name evidence="1" type="ORF">PR202_ga04139</name>
</gene>
<dbReference type="AlphaFoldDB" id="A0AAV5BQB8"/>